<protein>
    <submittedName>
        <fullName evidence="1">Uncharacterized protein</fullName>
    </submittedName>
</protein>
<evidence type="ECO:0000313" key="1">
    <source>
        <dbReference type="EMBL" id="SVC81136.1"/>
    </source>
</evidence>
<organism evidence="1">
    <name type="scientific">marine metagenome</name>
    <dbReference type="NCBI Taxonomy" id="408172"/>
    <lineage>
        <taxon>unclassified sequences</taxon>
        <taxon>metagenomes</taxon>
        <taxon>ecological metagenomes</taxon>
    </lineage>
</organism>
<gene>
    <name evidence="1" type="ORF">METZ01_LOCUS333990</name>
</gene>
<dbReference type="EMBL" id="UINC01112296">
    <property type="protein sequence ID" value="SVC81136.1"/>
    <property type="molecule type" value="Genomic_DNA"/>
</dbReference>
<proteinExistence type="predicted"/>
<dbReference type="AlphaFoldDB" id="A0A382Q6U2"/>
<sequence>MTRSNLLITLYFNDMWNKSGGRKANEYEPEGFRWAAPDDDWDGSWPEDRD</sequence>
<name>A0A382Q6U2_9ZZZZ</name>
<reference evidence="1" key="1">
    <citation type="submission" date="2018-05" db="EMBL/GenBank/DDBJ databases">
        <authorList>
            <person name="Lanie J.A."/>
            <person name="Ng W.-L."/>
            <person name="Kazmierczak K.M."/>
            <person name="Andrzejewski T.M."/>
            <person name="Davidsen T.M."/>
            <person name="Wayne K.J."/>
            <person name="Tettelin H."/>
            <person name="Glass J.I."/>
            <person name="Rusch D."/>
            <person name="Podicherti R."/>
            <person name="Tsui H.-C.T."/>
            <person name="Winkler M.E."/>
        </authorList>
    </citation>
    <scope>NUCLEOTIDE SEQUENCE</scope>
</reference>
<accession>A0A382Q6U2</accession>